<evidence type="ECO:0000256" key="1">
    <source>
        <dbReference type="ARBA" id="ARBA00004236"/>
    </source>
</evidence>
<evidence type="ECO:0000256" key="4">
    <source>
        <dbReference type="ARBA" id="ARBA00022679"/>
    </source>
</evidence>
<keyword evidence="4" id="KW-0808">Transferase</keyword>
<dbReference type="InterPro" id="IPR003362">
    <property type="entry name" value="Bact_transf"/>
</dbReference>
<evidence type="ECO:0000313" key="10">
    <source>
        <dbReference type="Proteomes" id="UP000635565"/>
    </source>
</evidence>
<keyword evidence="7" id="KW-0472">Membrane</keyword>
<proteinExistence type="inferred from homology"/>
<name>A0ABQ3V8Y2_9CHLR</name>
<organism evidence="9 10">
    <name type="scientific">Dictyobacter formicarum</name>
    <dbReference type="NCBI Taxonomy" id="2778368"/>
    <lineage>
        <taxon>Bacteria</taxon>
        <taxon>Bacillati</taxon>
        <taxon>Chloroflexota</taxon>
        <taxon>Ktedonobacteria</taxon>
        <taxon>Ktedonobacterales</taxon>
        <taxon>Dictyobacteraceae</taxon>
        <taxon>Dictyobacter</taxon>
    </lineage>
</organism>
<sequence>MDCICALLGLLLLAPLFLVIALRIKLHDGGPVLHYREIVGRDGKHFFALKFRTMICDADDYLQRHPDLLELYQKNMKLAHDPRVTAVGHFLRKSSLDELPQLVNVLLGQMSLVGPRIIHPSELSRYGVYAHKRLSVKPGITGLWQVCGRQHASYDERIVLDMQYIDQRSLWLDLCILLKTCKVLIVYTGS</sequence>
<gene>
    <name evidence="9" type="ORF">KSZ_01240</name>
</gene>
<evidence type="ECO:0000256" key="5">
    <source>
        <dbReference type="ARBA" id="ARBA00022692"/>
    </source>
</evidence>
<accession>A0ABQ3V8Y2</accession>
<keyword evidence="3" id="KW-1003">Cell membrane</keyword>
<evidence type="ECO:0000259" key="8">
    <source>
        <dbReference type="Pfam" id="PF02397"/>
    </source>
</evidence>
<protein>
    <submittedName>
        <fullName evidence="9">Exopolysaccharide biosynthesis protein</fullName>
    </submittedName>
</protein>
<feature type="domain" description="Bacterial sugar transferase" evidence="8">
    <location>
        <begin position="1"/>
        <end position="185"/>
    </location>
</feature>
<keyword evidence="10" id="KW-1185">Reference proteome</keyword>
<evidence type="ECO:0000256" key="7">
    <source>
        <dbReference type="ARBA" id="ARBA00023136"/>
    </source>
</evidence>
<evidence type="ECO:0000256" key="2">
    <source>
        <dbReference type="ARBA" id="ARBA00006464"/>
    </source>
</evidence>
<dbReference type="RefSeq" id="WP_201359822.1">
    <property type="nucleotide sequence ID" value="NZ_BNJJ01000001.1"/>
</dbReference>
<keyword evidence="5" id="KW-0812">Transmembrane</keyword>
<evidence type="ECO:0000256" key="6">
    <source>
        <dbReference type="ARBA" id="ARBA00022989"/>
    </source>
</evidence>
<dbReference type="PANTHER" id="PTHR30576">
    <property type="entry name" value="COLANIC BIOSYNTHESIS UDP-GLUCOSE LIPID CARRIER TRANSFERASE"/>
    <property type="match status" value="1"/>
</dbReference>
<comment type="subcellular location">
    <subcellularLocation>
        <location evidence="1">Cell membrane</location>
    </subcellularLocation>
</comment>
<dbReference type="Proteomes" id="UP000635565">
    <property type="component" value="Unassembled WGS sequence"/>
</dbReference>
<reference evidence="9 10" key="1">
    <citation type="journal article" date="2021" name="Int. J. Syst. Evol. Microbiol.">
        <title>Reticulibacter mediterranei gen. nov., sp. nov., within the new family Reticulibacteraceae fam. nov., and Ktedonospora formicarum gen. nov., sp. nov., Ktedonobacter robiniae sp. nov., Dictyobacter formicarum sp. nov. and Dictyobacter arantiisoli sp. nov., belonging to the class Ktedonobacteria.</title>
        <authorList>
            <person name="Yabe S."/>
            <person name="Zheng Y."/>
            <person name="Wang C.M."/>
            <person name="Sakai Y."/>
            <person name="Abe K."/>
            <person name="Yokota A."/>
            <person name="Donadio S."/>
            <person name="Cavaletti L."/>
            <person name="Monciardini P."/>
        </authorList>
    </citation>
    <scope>NUCLEOTIDE SEQUENCE [LARGE SCALE GENOMIC DNA]</scope>
    <source>
        <strain evidence="9 10">SOSP1-9</strain>
    </source>
</reference>
<keyword evidence="6" id="KW-1133">Transmembrane helix</keyword>
<comment type="similarity">
    <text evidence="2">Belongs to the bacterial sugar transferase family.</text>
</comment>
<dbReference type="EMBL" id="BNJJ01000001">
    <property type="protein sequence ID" value="GHO82118.1"/>
    <property type="molecule type" value="Genomic_DNA"/>
</dbReference>
<dbReference type="PANTHER" id="PTHR30576:SF4">
    <property type="entry name" value="UNDECAPRENYL-PHOSPHATE GALACTOSE PHOSPHOTRANSFERASE"/>
    <property type="match status" value="1"/>
</dbReference>
<dbReference type="Pfam" id="PF02397">
    <property type="entry name" value="Bac_transf"/>
    <property type="match status" value="1"/>
</dbReference>
<evidence type="ECO:0000313" key="9">
    <source>
        <dbReference type="EMBL" id="GHO82118.1"/>
    </source>
</evidence>
<evidence type="ECO:0000256" key="3">
    <source>
        <dbReference type="ARBA" id="ARBA00022475"/>
    </source>
</evidence>
<comment type="caution">
    <text evidence="9">The sequence shown here is derived from an EMBL/GenBank/DDBJ whole genome shotgun (WGS) entry which is preliminary data.</text>
</comment>